<sequence>MPFIVSEDIADEDFDSLFAIQYKAFSNQPALKACSPEGLDNPGRSENVARFINVLGWKESNVVAAKVVDDETGEICAFATMRVCDGNPFAGAKDSDIHCPQVDEGMRSAVEWTLNTKNDRCATLLVKWAARIIDEKGSRAMVEASKDATQYGLYSKQGFRIVDTYDYIDEQKFPGFEGMYVVPWSEMPKTDRNLVRLWQ</sequence>
<dbReference type="EMBL" id="JACCJB010000023">
    <property type="protein sequence ID" value="KAF6218267.1"/>
    <property type="molecule type" value="Genomic_DNA"/>
</dbReference>
<evidence type="ECO:0000313" key="1">
    <source>
        <dbReference type="EMBL" id="KAF6218267.1"/>
    </source>
</evidence>
<dbReference type="AlphaFoldDB" id="A0A8H6C798"/>
<proteinExistence type="predicted"/>
<name>A0A8H6C798_9LECA</name>
<dbReference type="RefSeq" id="XP_037147702.1">
    <property type="nucleotide sequence ID" value="XM_037297128.1"/>
</dbReference>
<organism evidence="1 2">
    <name type="scientific">Letharia lupina</name>
    <dbReference type="NCBI Taxonomy" id="560253"/>
    <lineage>
        <taxon>Eukaryota</taxon>
        <taxon>Fungi</taxon>
        <taxon>Dikarya</taxon>
        <taxon>Ascomycota</taxon>
        <taxon>Pezizomycotina</taxon>
        <taxon>Lecanoromycetes</taxon>
        <taxon>OSLEUM clade</taxon>
        <taxon>Lecanoromycetidae</taxon>
        <taxon>Lecanorales</taxon>
        <taxon>Lecanorineae</taxon>
        <taxon>Parmeliaceae</taxon>
        <taxon>Letharia</taxon>
    </lineage>
</organism>
<dbReference type="Proteomes" id="UP000593566">
    <property type="component" value="Unassembled WGS sequence"/>
</dbReference>
<keyword evidence="2" id="KW-1185">Reference proteome</keyword>
<dbReference type="GeneID" id="59334630"/>
<gene>
    <name evidence="1" type="ORF">HO133_006229</name>
</gene>
<evidence type="ECO:0008006" key="3">
    <source>
        <dbReference type="Google" id="ProtNLM"/>
    </source>
</evidence>
<accession>A0A8H6C798</accession>
<evidence type="ECO:0000313" key="2">
    <source>
        <dbReference type="Proteomes" id="UP000593566"/>
    </source>
</evidence>
<reference evidence="1 2" key="1">
    <citation type="journal article" date="2020" name="Genomics">
        <title>Complete, high-quality genomes from long-read metagenomic sequencing of two wolf lichen thalli reveals enigmatic genome architecture.</title>
        <authorList>
            <person name="McKenzie S.K."/>
            <person name="Walston R.F."/>
            <person name="Allen J.L."/>
        </authorList>
    </citation>
    <scope>NUCLEOTIDE SEQUENCE [LARGE SCALE GENOMIC DNA]</scope>
    <source>
        <strain evidence="1">WasteWater1</strain>
    </source>
</reference>
<protein>
    <recommendedName>
        <fullName evidence="3">N-acetyltransferase domain-containing protein</fullName>
    </recommendedName>
</protein>
<comment type="caution">
    <text evidence="1">The sequence shown here is derived from an EMBL/GenBank/DDBJ whole genome shotgun (WGS) entry which is preliminary data.</text>
</comment>